<feature type="transmembrane region" description="Helical" evidence="5">
    <location>
        <begin position="173"/>
        <end position="191"/>
    </location>
</feature>
<evidence type="ECO:0000256" key="3">
    <source>
        <dbReference type="ARBA" id="ARBA00022989"/>
    </source>
</evidence>
<evidence type="ECO:0000313" key="7">
    <source>
        <dbReference type="EMBL" id="PWL54265.1"/>
    </source>
</evidence>
<sequence length="230" mass="26966">MLFIITLLILLGLSCIFYKQINKYSSIIYLVSIIITTLLIFINKGNFSGYIPDFLRRNFLNIFTKGTFSLALFTIVMFTGVIKNTSPIKGRLMRIRGELSIVACILVLGHNILYGIKYFPALFINPSSLSTYKLMATIVSLIMITLMIPLMITSFKCVRKKMPYKKWKNIQRSAYVFYGLIYVHMMLLYIPKFEKKYLDIILYTVMFLIYFILRINKYFKDKSKKNKIYS</sequence>
<evidence type="ECO:0000313" key="8">
    <source>
        <dbReference type="EMBL" id="SFF80367.1"/>
    </source>
</evidence>
<evidence type="ECO:0000313" key="9">
    <source>
        <dbReference type="Proteomes" id="UP000182135"/>
    </source>
</evidence>
<name>A0A1I2LSK1_9CLOT</name>
<evidence type="ECO:0000256" key="2">
    <source>
        <dbReference type="ARBA" id="ARBA00022692"/>
    </source>
</evidence>
<dbReference type="GO" id="GO:0016020">
    <property type="term" value="C:membrane"/>
    <property type="evidence" value="ECO:0007669"/>
    <property type="project" value="UniProtKB-SubCell"/>
</dbReference>
<dbReference type="EMBL" id="QAMZ01000025">
    <property type="protein sequence ID" value="PWL54265.1"/>
    <property type="molecule type" value="Genomic_DNA"/>
</dbReference>
<keyword evidence="3 5" id="KW-1133">Transmembrane helix</keyword>
<feature type="transmembrane region" description="Helical" evidence="5">
    <location>
        <begin position="27"/>
        <end position="47"/>
    </location>
</feature>
<gene>
    <name evidence="7" type="ORF">DBY38_05105</name>
    <name evidence="8" type="ORF">SAMN04487885_1113</name>
</gene>
<feature type="domain" description="Ferric oxidoreductase" evidence="6">
    <location>
        <begin position="66"/>
        <end position="180"/>
    </location>
</feature>
<dbReference type="Proteomes" id="UP000182135">
    <property type="component" value="Unassembled WGS sequence"/>
</dbReference>
<dbReference type="InterPro" id="IPR013130">
    <property type="entry name" value="Fe3_Rdtase_TM_dom"/>
</dbReference>
<keyword evidence="2 5" id="KW-0812">Transmembrane</keyword>
<reference evidence="7 10" key="2">
    <citation type="submission" date="2018-03" db="EMBL/GenBank/DDBJ databases">
        <title>The uncultured portion of the human microbiome is neutrally assembled.</title>
        <authorList>
            <person name="Jeraldo P."/>
            <person name="Boardman L."/>
            <person name="White B.A."/>
            <person name="Nelson H."/>
            <person name="Goldenfeld N."/>
            <person name="Chia N."/>
        </authorList>
    </citation>
    <scope>NUCLEOTIDE SEQUENCE [LARGE SCALE GENOMIC DNA]</scope>
    <source>
        <strain evidence="7">CIM:MAG 903</strain>
    </source>
</reference>
<dbReference type="OrthoDB" id="3174396at2"/>
<evidence type="ECO:0000256" key="1">
    <source>
        <dbReference type="ARBA" id="ARBA00004141"/>
    </source>
</evidence>
<dbReference type="AlphaFoldDB" id="A0A1I2LSK1"/>
<dbReference type="eggNOG" id="COG2717">
    <property type="taxonomic scope" value="Bacteria"/>
</dbReference>
<feature type="transmembrane region" description="Helical" evidence="5">
    <location>
        <begin position="197"/>
        <end position="215"/>
    </location>
</feature>
<keyword evidence="9" id="KW-1185">Reference proteome</keyword>
<organism evidence="8 9">
    <name type="scientific">Clostridium cadaveris</name>
    <dbReference type="NCBI Taxonomy" id="1529"/>
    <lineage>
        <taxon>Bacteria</taxon>
        <taxon>Bacillati</taxon>
        <taxon>Bacillota</taxon>
        <taxon>Clostridia</taxon>
        <taxon>Eubacteriales</taxon>
        <taxon>Clostridiaceae</taxon>
        <taxon>Clostridium</taxon>
    </lineage>
</organism>
<dbReference type="STRING" id="1529.SAMN04487885_1113"/>
<proteinExistence type="predicted"/>
<evidence type="ECO:0000256" key="5">
    <source>
        <dbReference type="SAM" id="Phobius"/>
    </source>
</evidence>
<feature type="transmembrane region" description="Helical" evidence="5">
    <location>
        <begin position="131"/>
        <end position="152"/>
    </location>
</feature>
<protein>
    <submittedName>
        <fullName evidence="8">DMSO/TMAO reductase YedYZ, heme-binding membrane subunit</fullName>
    </submittedName>
</protein>
<evidence type="ECO:0000256" key="4">
    <source>
        <dbReference type="ARBA" id="ARBA00023136"/>
    </source>
</evidence>
<dbReference type="RefSeq" id="WP_074845366.1">
    <property type="nucleotide sequence ID" value="NZ_BAAACD010000044.1"/>
</dbReference>
<comment type="subcellular location">
    <subcellularLocation>
        <location evidence="1">Membrane</location>
        <topology evidence="1">Multi-pass membrane protein</topology>
    </subcellularLocation>
</comment>
<feature type="transmembrane region" description="Helical" evidence="5">
    <location>
        <begin position="99"/>
        <end position="119"/>
    </location>
</feature>
<evidence type="ECO:0000313" key="10">
    <source>
        <dbReference type="Proteomes" id="UP000246114"/>
    </source>
</evidence>
<evidence type="ECO:0000259" key="6">
    <source>
        <dbReference type="Pfam" id="PF01794"/>
    </source>
</evidence>
<reference evidence="8 9" key="1">
    <citation type="submission" date="2016-10" db="EMBL/GenBank/DDBJ databases">
        <authorList>
            <person name="de Groot N.N."/>
        </authorList>
    </citation>
    <scope>NUCLEOTIDE SEQUENCE [LARGE SCALE GENOMIC DNA]</scope>
    <source>
        <strain evidence="8 9">NLAE-zl-G419</strain>
    </source>
</reference>
<keyword evidence="4 5" id="KW-0472">Membrane</keyword>
<dbReference type="Proteomes" id="UP000246114">
    <property type="component" value="Unassembled WGS sequence"/>
</dbReference>
<dbReference type="Pfam" id="PF01794">
    <property type="entry name" value="Ferric_reduct"/>
    <property type="match status" value="1"/>
</dbReference>
<accession>A0A1I2LSK1</accession>
<dbReference type="EMBL" id="FOOE01000011">
    <property type="protein sequence ID" value="SFF80367.1"/>
    <property type="molecule type" value="Genomic_DNA"/>
</dbReference>